<dbReference type="STRING" id="59895.A0A103UVM7"/>
<dbReference type="AlphaFoldDB" id="A0A103UVM7"/>
<dbReference type="Proteomes" id="UP000243975">
    <property type="component" value="Unassembled WGS sequence"/>
</dbReference>
<dbReference type="PANTHER" id="PTHR31170:SF25">
    <property type="entry name" value="BNAA09G04570D PROTEIN"/>
    <property type="match status" value="1"/>
</dbReference>
<proteinExistence type="predicted"/>
<dbReference type="InterPro" id="IPR004158">
    <property type="entry name" value="DUF247_pln"/>
</dbReference>
<protein>
    <submittedName>
        <fullName evidence="1">Uncharacterized protein</fullName>
    </submittedName>
</protein>
<dbReference type="Pfam" id="PF03140">
    <property type="entry name" value="DUF247"/>
    <property type="match status" value="1"/>
</dbReference>
<feature type="non-terminal residue" evidence="1">
    <location>
        <position position="1"/>
    </location>
</feature>
<name>A0A103UVM7_CYNCS</name>
<evidence type="ECO:0000313" key="2">
    <source>
        <dbReference type="Proteomes" id="UP000243975"/>
    </source>
</evidence>
<accession>A0A103UVM7</accession>
<dbReference type="Gramene" id="KVH42631">
    <property type="protein sequence ID" value="KVH42631"/>
    <property type="gene ID" value="Ccrd_025753"/>
</dbReference>
<dbReference type="EMBL" id="LEKV01006851">
    <property type="protein sequence ID" value="KVH42631.1"/>
    <property type="molecule type" value="Genomic_DNA"/>
</dbReference>
<keyword evidence="2" id="KW-1185">Reference proteome</keyword>
<reference evidence="1 2" key="1">
    <citation type="journal article" date="2016" name="Sci. Rep.">
        <title>The genome sequence of the outbreeding globe artichoke constructed de novo incorporating a phase-aware low-pass sequencing strategy of F1 progeny.</title>
        <authorList>
            <person name="Scaglione D."/>
            <person name="Reyes-Chin-Wo S."/>
            <person name="Acquadro A."/>
            <person name="Froenicke L."/>
            <person name="Portis E."/>
            <person name="Beitel C."/>
            <person name="Tirone M."/>
            <person name="Mauro R."/>
            <person name="Lo Monaco A."/>
            <person name="Mauromicale G."/>
            <person name="Faccioli P."/>
            <person name="Cattivelli L."/>
            <person name="Rieseberg L."/>
            <person name="Michelmore R."/>
            <person name="Lanteri S."/>
        </authorList>
    </citation>
    <scope>NUCLEOTIDE SEQUENCE [LARGE SCALE GENOMIC DNA]</scope>
    <source>
        <strain evidence="1">2C</strain>
    </source>
</reference>
<dbReference type="PANTHER" id="PTHR31170">
    <property type="entry name" value="BNAC04G53230D PROTEIN"/>
    <property type="match status" value="1"/>
</dbReference>
<comment type="caution">
    <text evidence="1">The sequence shown here is derived from an EMBL/GenBank/DDBJ whole genome shotgun (WGS) entry which is preliminary data.</text>
</comment>
<evidence type="ECO:0000313" key="1">
    <source>
        <dbReference type="EMBL" id="KVH42631.1"/>
    </source>
</evidence>
<organism evidence="1 2">
    <name type="scientific">Cynara cardunculus var. scolymus</name>
    <name type="common">Globe artichoke</name>
    <name type="synonym">Cynara scolymus</name>
    <dbReference type="NCBI Taxonomy" id="59895"/>
    <lineage>
        <taxon>Eukaryota</taxon>
        <taxon>Viridiplantae</taxon>
        <taxon>Streptophyta</taxon>
        <taxon>Embryophyta</taxon>
        <taxon>Tracheophyta</taxon>
        <taxon>Spermatophyta</taxon>
        <taxon>Magnoliopsida</taxon>
        <taxon>eudicotyledons</taxon>
        <taxon>Gunneridae</taxon>
        <taxon>Pentapetalae</taxon>
        <taxon>asterids</taxon>
        <taxon>campanulids</taxon>
        <taxon>Asterales</taxon>
        <taxon>Asteraceae</taxon>
        <taxon>Carduoideae</taxon>
        <taxon>Cardueae</taxon>
        <taxon>Carduinae</taxon>
        <taxon>Cynara</taxon>
    </lineage>
</organism>
<sequence length="304" mass="34660">FRSPSPSAIIPLLPRSSFPPSASTVAVRFRLLWCKLPGCNLKASPHIESRLKTLKKHCDAITNMKDAFENCDQSSLESSSSPACIYLKPRVVAIGPLHKEDEELQDIESHKVTYLLDLFLRLPSMPNQKMDECIQRVYAKVEQIRACYAGEMKDYDDGEVAKMMVIDGCFILEFILRVRNHNHPDDDPIFYNKLVYINVAYDLVLLENQIPFFVLQDIFKCTILEFSPSSSLQSLVFSFLRPIYPFDKSYVTNINDGVDTSYDHILGLLQKFCQPADAMPSEFSVTRFHSVEELTVAGVNFKRN</sequence>
<gene>
    <name evidence="1" type="ORF">Ccrd_025753</name>
</gene>